<keyword evidence="4" id="KW-1185">Reference proteome</keyword>
<protein>
    <submittedName>
        <fullName evidence="3">Serine hydrolase</fullName>
    </submittedName>
</protein>
<reference evidence="3" key="2">
    <citation type="submission" date="2020-09" db="EMBL/GenBank/DDBJ databases">
        <authorList>
            <person name="Sun Q."/>
            <person name="Kim S."/>
        </authorList>
    </citation>
    <scope>NUCLEOTIDE SEQUENCE</scope>
    <source>
        <strain evidence="3">KCTC 32255</strain>
    </source>
</reference>
<feature type="chain" id="PRO_5036950744" evidence="1">
    <location>
        <begin position="38"/>
        <end position="439"/>
    </location>
</feature>
<evidence type="ECO:0000313" key="3">
    <source>
        <dbReference type="EMBL" id="GGZ03682.1"/>
    </source>
</evidence>
<name>A0A918UG40_9SPHN</name>
<dbReference type="PROSITE" id="PS51318">
    <property type="entry name" value="TAT"/>
    <property type="match status" value="1"/>
</dbReference>
<dbReference type="Proteomes" id="UP000648075">
    <property type="component" value="Unassembled WGS sequence"/>
</dbReference>
<dbReference type="GO" id="GO:0016787">
    <property type="term" value="F:hydrolase activity"/>
    <property type="evidence" value="ECO:0007669"/>
    <property type="project" value="UniProtKB-KW"/>
</dbReference>
<dbReference type="InterPro" id="IPR001466">
    <property type="entry name" value="Beta-lactam-related"/>
</dbReference>
<comment type="caution">
    <text evidence="3">The sequence shown here is derived from an EMBL/GenBank/DDBJ whole genome shotgun (WGS) entry which is preliminary data.</text>
</comment>
<dbReference type="InterPro" id="IPR006311">
    <property type="entry name" value="TAT_signal"/>
</dbReference>
<dbReference type="PANTHER" id="PTHR43283">
    <property type="entry name" value="BETA-LACTAMASE-RELATED"/>
    <property type="match status" value="1"/>
</dbReference>
<dbReference type="AlphaFoldDB" id="A0A918UG40"/>
<dbReference type="Pfam" id="PF00144">
    <property type="entry name" value="Beta-lactamase"/>
    <property type="match status" value="1"/>
</dbReference>
<dbReference type="EMBL" id="BMZA01000005">
    <property type="protein sequence ID" value="GGZ03682.1"/>
    <property type="molecule type" value="Genomic_DNA"/>
</dbReference>
<reference evidence="3" key="1">
    <citation type="journal article" date="2014" name="Int. J. Syst. Evol. Microbiol.">
        <title>Complete genome sequence of Corynebacterium casei LMG S-19264T (=DSM 44701T), isolated from a smear-ripened cheese.</title>
        <authorList>
            <consortium name="US DOE Joint Genome Institute (JGI-PGF)"/>
            <person name="Walter F."/>
            <person name="Albersmeier A."/>
            <person name="Kalinowski J."/>
            <person name="Ruckert C."/>
        </authorList>
    </citation>
    <scope>NUCLEOTIDE SEQUENCE</scope>
    <source>
        <strain evidence="3">KCTC 32255</strain>
    </source>
</reference>
<dbReference type="SUPFAM" id="SSF56601">
    <property type="entry name" value="beta-lactamase/transpeptidase-like"/>
    <property type="match status" value="1"/>
</dbReference>
<keyword evidence="1" id="KW-0732">Signal</keyword>
<accession>A0A918UG40</accession>
<dbReference type="PANTHER" id="PTHR43283:SF3">
    <property type="entry name" value="BETA-LACTAMASE FAMILY PROTEIN (AFU_ORTHOLOGUE AFUA_5G07500)"/>
    <property type="match status" value="1"/>
</dbReference>
<proteinExistence type="predicted"/>
<dbReference type="InterPro" id="IPR050789">
    <property type="entry name" value="Diverse_Enzym_Activities"/>
</dbReference>
<keyword evidence="3" id="KW-0378">Hydrolase</keyword>
<dbReference type="Gene3D" id="3.40.710.10">
    <property type="entry name" value="DD-peptidase/beta-lactamase superfamily"/>
    <property type="match status" value="1"/>
</dbReference>
<organism evidence="3 4">
    <name type="scientific">Novosphingobium colocasiae</name>
    <dbReference type="NCBI Taxonomy" id="1256513"/>
    <lineage>
        <taxon>Bacteria</taxon>
        <taxon>Pseudomonadati</taxon>
        <taxon>Pseudomonadota</taxon>
        <taxon>Alphaproteobacteria</taxon>
        <taxon>Sphingomonadales</taxon>
        <taxon>Sphingomonadaceae</taxon>
        <taxon>Novosphingobium</taxon>
    </lineage>
</organism>
<feature type="domain" description="Beta-lactamase-related" evidence="2">
    <location>
        <begin position="53"/>
        <end position="416"/>
    </location>
</feature>
<feature type="signal peptide" evidence="1">
    <location>
        <begin position="1"/>
        <end position="37"/>
    </location>
</feature>
<dbReference type="RefSeq" id="WP_189620890.1">
    <property type="nucleotide sequence ID" value="NZ_BMZA01000005.1"/>
</dbReference>
<evidence type="ECO:0000259" key="2">
    <source>
        <dbReference type="Pfam" id="PF00144"/>
    </source>
</evidence>
<evidence type="ECO:0000313" key="4">
    <source>
        <dbReference type="Proteomes" id="UP000648075"/>
    </source>
</evidence>
<evidence type="ECO:0000256" key="1">
    <source>
        <dbReference type="SAM" id="SignalP"/>
    </source>
</evidence>
<gene>
    <name evidence="3" type="ORF">GCM10011614_18350</name>
</gene>
<dbReference type="InterPro" id="IPR012338">
    <property type="entry name" value="Beta-lactam/transpept-like"/>
</dbReference>
<sequence length="439" mass="46135">MNPSLETLSQKLDRRMLLRLGAVAGLSTAALASLARAADEPDLLPQVRAMIARWVGPGKLPGAVASLGVPGQEAQFVSAGTQGFVDFDAMDADTLFRIYSMTKPVTGMAAMILIDEGKLRLDQPLADVLPAYRDMRVLDTYDGPLDRVHRAPGPITIRQVLTHTSGLAYTVEQGGPVKRLMEEKGLVPGRISRLPIPLPGFPAGPVVPTLAAFADGMAKVPLVADPGTAWHYSAGLDVMGRVIEVVSGQSFAAFVSERLLDPLGMSDTDWQVPQAKAHRLATNHAVFGGALIPIDEGDSSIFLEPPPFCCGGSGLVSTPRDYDRFLRMLAQGGMFAGKRVMSEAAVRLGTGNLLPPGVTGEVGFAPNSGFGAGGRVGLGAEGGVFGWAGAAGTVGMVDARRGLRSQFFAQFMPPTAFGVLAEFQSALKADVTGLLEKRT</sequence>